<organism evidence="3 4">
    <name type="scientific">Methanobrevibacter smithii</name>
    <dbReference type="NCBI Taxonomy" id="2173"/>
    <lineage>
        <taxon>Archaea</taxon>
        <taxon>Methanobacteriati</taxon>
        <taxon>Methanobacteriota</taxon>
        <taxon>Methanomada group</taxon>
        <taxon>Methanobacteria</taxon>
        <taxon>Methanobacteriales</taxon>
        <taxon>Methanobacteriaceae</taxon>
        <taxon>Methanobrevibacter</taxon>
    </lineage>
</organism>
<dbReference type="AlphaFoldDB" id="A0A2H4U6B7"/>
<accession>A0A2H4U6B7</accession>
<evidence type="ECO:0000256" key="1">
    <source>
        <dbReference type="ARBA" id="ARBA00022737"/>
    </source>
</evidence>
<proteinExistence type="predicted"/>
<dbReference type="PANTHER" id="PTHR44943">
    <property type="entry name" value="CELLULOSE SYNTHASE OPERON PROTEIN C"/>
    <property type="match status" value="1"/>
</dbReference>
<evidence type="ECO:0000256" key="2">
    <source>
        <dbReference type="ARBA" id="ARBA00022803"/>
    </source>
</evidence>
<name>A0A2H4U6B7_METSM</name>
<dbReference type="GeneID" id="35118549"/>
<dbReference type="RefSeq" id="WP_100815437.1">
    <property type="nucleotide sequence ID" value="NZ_CP017803.1"/>
</dbReference>
<dbReference type="PANTHER" id="PTHR44943:SF8">
    <property type="entry name" value="TPR REPEAT-CONTAINING PROTEIN MJ0263"/>
    <property type="match status" value="1"/>
</dbReference>
<sequence>MEFQIKKVEKGDIDTEELKKQIPGWCSLLKKSPDDERLRIIVASMFYFIDEKEKSLELLKNAPDNANMELKEITAIVYMDLNYYNEALELFNEILDSDYNRNVLDLKVDCLFFLGKFEAVVKTADEYLEVFGNNLDVLTNKKAALKKLNRKNEAEEVNNIISNLNAVNKFAVYMPKDQTDEVIPDEIYESELEQCFNDLKYNPDDSTVLIAIATFLYNLDRRDESIEYLDKISDDADSVTINAKACMFMKLEKFPKALETLNKSLKKDKTNIITLISKSECLMELKKYEEVLVCADEGLEIDKTNIPLWKNKFCALIELDRLIEAKEVQDLIFDLEIANDKAEGSLKKAINRFYSMEYRECLNLCYDVLDADKDNEEAAILMMNAVYLLGDLTEAPKALYRALNCNNGEILTRN</sequence>
<dbReference type="InterPro" id="IPR051685">
    <property type="entry name" value="Ycf3/AcsC/BcsC/TPR_MFPF"/>
</dbReference>
<gene>
    <name evidence="3" type="ORF">BK798_04185</name>
</gene>
<keyword evidence="2" id="KW-0802">TPR repeat</keyword>
<dbReference type="Gene3D" id="1.25.40.10">
    <property type="entry name" value="Tetratricopeptide repeat domain"/>
    <property type="match status" value="2"/>
</dbReference>
<protein>
    <submittedName>
        <fullName evidence="3">Peptide transporter</fullName>
    </submittedName>
</protein>
<dbReference type="InterPro" id="IPR011990">
    <property type="entry name" value="TPR-like_helical_dom_sf"/>
</dbReference>
<dbReference type="InterPro" id="IPR019734">
    <property type="entry name" value="TPR_rpt"/>
</dbReference>
<dbReference type="SUPFAM" id="SSF48452">
    <property type="entry name" value="TPR-like"/>
    <property type="match status" value="2"/>
</dbReference>
<evidence type="ECO:0000313" key="4">
    <source>
        <dbReference type="Proteomes" id="UP000232133"/>
    </source>
</evidence>
<dbReference type="SMART" id="SM00028">
    <property type="entry name" value="TPR"/>
    <property type="match status" value="2"/>
</dbReference>
<dbReference type="Proteomes" id="UP000232133">
    <property type="component" value="Chromosome"/>
</dbReference>
<keyword evidence="1" id="KW-0677">Repeat</keyword>
<evidence type="ECO:0000313" key="3">
    <source>
        <dbReference type="EMBL" id="ATZ59672.1"/>
    </source>
</evidence>
<dbReference type="EMBL" id="CP017803">
    <property type="protein sequence ID" value="ATZ59672.1"/>
    <property type="molecule type" value="Genomic_DNA"/>
</dbReference>
<reference evidence="3 4" key="1">
    <citation type="submission" date="2016-10" db="EMBL/GenBank/DDBJ databases">
        <authorList>
            <person name="Varghese N."/>
        </authorList>
    </citation>
    <scope>NUCLEOTIDE SEQUENCE [LARGE SCALE GENOMIC DNA]</scope>
    <source>
        <strain evidence="3 4">KB11</strain>
    </source>
</reference>